<name>A0A840AT64_9HYPH</name>
<organism evidence="2 3">
    <name type="scientific">Kaistia hirudinis</name>
    <dbReference type="NCBI Taxonomy" id="1293440"/>
    <lineage>
        <taxon>Bacteria</taxon>
        <taxon>Pseudomonadati</taxon>
        <taxon>Pseudomonadota</taxon>
        <taxon>Alphaproteobacteria</taxon>
        <taxon>Hyphomicrobiales</taxon>
        <taxon>Kaistiaceae</taxon>
        <taxon>Kaistia</taxon>
    </lineage>
</organism>
<dbReference type="EMBL" id="JACIDS010000006">
    <property type="protein sequence ID" value="MBB3933449.1"/>
    <property type="molecule type" value="Genomic_DNA"/>
</dbReference>
<evidence type="ECO:0000256" key="1">
    <source>
        <dbReference type="SAM" id="MobiDB-lite"/>
    </source>
</evidence>
<dbReference type="AlphaFoldDB" id="A0A840AT64"/>
<dbReference type="Proteomes" id="UP000553963">
    <property type="component" value="Unassembled WGS sequence"/>
</dbReference>
<proteinExistence type="predicted"/>
<keyword evidence="2" id="KW-0560">Oxidoreductase</keyword>
<comment type="caution">
    <text evidence="2">The sequence shown here is derived from an EMBL/GenBank/DDBJ whole genome shotgun (WGS) entry which is preliminary data.</text>
</comment>
<dbReference type="GO" id="GO:0004604">
    <property type="term" value="F:phosphoadenylyl-sulfate reductase (thioredoxin) activity"/>
    <property type="evidence" value="ECO:0007669"/>
    <property type="project" value="UniProtKB-EC"/>
</dbReference>
<reference evidence="2 3" key="1">
    <citation type="submission" date="2020-08" db="EMBL/GenBank/DDBJ databases">
        <title>Genomic Encyclopedia of Type Strains, Phase IV (KMG-IV): sequencing the most valuable type-strain genomes for metagenomic binning, comparative biology and taxonomic classification.</title>
        <authorList>
            <person name="Goeker M."/>
        </authorList>
    </citation>
    <scope>NUCLEOTIDE SEQUENCE [LARGE SCALE GENOMIC DNA]</scope>
    <source>
        <strain evidence="2 3">DSM 25966</strain>
    </source>
</reference>
<feature type="region of interest" description="Disordered" evidence="1">
    <location>
        <begin position="151"/>
        <end position="178"/>
    </location>
</feature>
<evidence type="ECO:0000313" key="3">
    <source>
        <dbReference type="Proteomes" id="UP000553963"/>
    </source>
</evidence>
<protein>
    <submittedName>
        <fullName evidence="2">Phosphoadenosine phosphosulfate reductase</fullName>
        <ecNumber evidence="2">1.8.4.8</ecNumber>
    </submittedName>
</protein>
<dbReference type="PIRSF" id="PIRSF030820">
    <property type="entry name" value="UCP030820"/>
    <property type="match status" value="1"/>
</dbReference>
<keyword evidence="3" id="KW-1185">Reference proteome</keyword>
<dbReference type="EC" id="1.8.4.8" evidence="2"/>
<evidence type="ECO:0000313" key="2">
    <source>
        <dbReference type="EMBL" id="MBB3933449.1"/>
    </source>
</evidence>
<dbReference type="Pfam" id="PF06073">
    <property type="entry name" value="DUF934"/>
    <property type="match status" value="1"/>
</dbReference>
<accession>A0A840AT64</accession>
<gene>
    <name evidence="2" type="ORF">GGR25_004522</name>
</gene>
<dbReference type="InterPro" id="IPR008318">
    <property type="entry name" value="UCP030820"/>
</dbReference>
<sequence>MALWKNGSFVADRFRHVADDDVIGTDEAVIVSLERFRAEREALLARPAPLGLRIEPGSDWGGIVQDLPRLAVIAASLPKFADGRAFSIGRLLRERDGFAGELRAVGAFFLDQIPLLKRVGFDAFETEDPLVLKGLQEGRWPEVKEYLQPVGGAGEIPAGTRPFARRPAGATGEQRNQE</sequence>
<dbReference type="RefSeq" id="WP_183401099.1">
    <property type="nucleotide sequence ID" value="NZ_JACIDS010000006.1"/>
</dbReference>